<sequence length="61" mass="6671">MNVIRKILNGLSFANVNNLGEFRAVMRRIEQPQGAMQDATRKASTDAMAAATEFHHAQGAL</sequence>
<keyword evidence="2" id="KW-1185">Reference proteome</keyword>
<dbReference type="Proteomes" id="UP001334732">
    <property type="component" value="Chromosome"/>
</dbReference>
<reference evidence="1 2" key="1">
    <citation type="submission" date="2023-12" db="EMBL/GenBank/DDBJ databases">
        <title>Thiobacillus sedimentum sp. nov., a chemolithoautotrophic sulfur-oxidizing bacterium isolated from freshwater sediment.</title>
        <authorList>
            <person name="Luo J."/>
            <person name="Dai C."/>
        </authorList>
    </citation>
    <scope>NUCLEOTIDE SEQUENCE [LARGE SCALE GENOMIC DNA]</scope>
    <source>
        <strain evidence="1 2">SCUT-2</strain>
    </source>
</reference>
<dbReference type="RefSeq" id="WP_324778599.1">
    <property type="nucleotide sequence ID" value="NZ_CP141769.1"/>
</dbReference>
<protein>
    <submittedName>
        <fullName evidence="1">Uncharacterized protein</fullName>
    </submittedName>
</protein>
<dbReference type="EMBL" id="CP141769">
    <property type="protein sequence ID" value="WRS37985.1"/>
    <property type="molecule type" value="Genomic_DNA"/>
</dbReference>
<evidence type="ECO:0000313" key="1">
    <source>
        <dbReference type="EMBL" id="WRS37985.1"/>
    </source>
</evidence>
<proteinExistence type="predicted"/>
<name>A0ABZ1CFV7_9PROT</name>
<evidence type="ECO:0000313" key="2">
    <source>
        <dbReference type="Proteomes" id="UP001334732"/>
    </source>
</evidence>
<accession>A0ABZ1CFV7</accession>
<gene>
    <name evidence="1" type="ORF">VA613_08105</name>
</gene>
<organism evidence="1 2">
    <name type="scientific">Thiobacillus sedimenti</name>
    <dbReference type="NCBI Taxonomy" id="3110231"/>
    <lineage>
        <taxon>Bacteria</taxon>
        <taxon>Pseudomonadati</taxon>
        <taxon>Pseudomonadota</taxon>
        <taxon>Betaproteobacteria</taxon>
        <taxon>Nitrosomonadales</taxon>
        <taxon>Thiobacillaceae</taxon>
        <taxon>Thiobacillus</taxon>
    </lineage>
</organism>